<reference evidence="4" key="1">
    <citation type="submission" date="2025-08" db="UniProtKB">
        <authorList>
            <consortium name="Ensembl"/>
        </authorList>
    </citation>
    <scope>IDENTIFICATION</scope>
</reference>
<dbReference type="InterPro" id="IPR018392">
    <property type="entry name" value="LysM"/>
</dbReference>
<evidence type="ECO:0000259" key="3">
    <source>
        <dbReference type="PROSITE" id="PS51782"/>
    </source>
</evidence>
<feature type="transmembrane region" description="Helical" evidence="2">
    <location>
        <begin position="270"/>
        <end position="287"/>
    </location>
</feature>
<dbReference type="STRING" id="409849.ENSPMGP00000024967"/>
<accession>A0A3B4B5N8</accession>
<evidence type="ECO:0000313" key="5">
    <source>
        <dbReference type="Proteomes" id="UP000261520"/>
    </source>
</evidence>
<dbReference type="Proteomes" id="UP000261520">
    <property type="component" value="Unplaced"/>
</dbReference>
<evidence type="ECO:0000256" key="2">
    <source>
        <dbReference type="SAM" id="Phobius"/>
    </source>
</evidence>
<feature type="transmembrane region" description="Helical" evidence="2">
    <location>
        <begin position="207"/>
        <end position="228"/>
    </location>
</feature>
<proteinExistence type="predicted"/>
<dbReference type="CDD" id="cd00118">
    <property type="entry name" value="LysM"/>
    <property type="match status" value="1"/>
</dbReference>
<dbReference type="Ensembl" id="ENSPMGT00000026594.1">
    <property type="protein sequence ID" value="ENSPMGP00000024967.1"/>
    <property type="gene ID" value="ENSPMGG00000020175.1"/>
</dbReference>
<sequence>MRRGDQVPRAFQAPVDVHASADGQVYMFKRRSAESALCSEEEELSALELRSYQSPPNHSTTQVLERELQLGDNLNKLALQYGCQVADIKRLNNLIQEQDLFALKTIEIPVQKHSFLTEVPPTQDGLPPSPDALPPSPEEGSPTAPTHVREVAHFLMELDNDMKRLIQSTEQEDEELLEVWDRRDHRGHRRQRSQGVKGQGADWGINCWNAVIAMLLVGIVLLLFYIIYFKTRPSEGGPVVHPLVTNSSGSAGGTQGPVQEPGDVTLPRSTSLFSPWFVICFVCVAFTEPK</sequence>
<organism evidence="4 5">
    <name type="scientific">Periophthalmus magnuspinnatus</name>
    <dbReference type="NCBI Taxonomy" id="409849"/>
    <lineage>
        <taxon>Eukaryota</taxon>
        <taxon>Metazoa</taxon>
        <taxon>Chordata</taxon>
        <taxon>Craniata</taxon>
        <taxon>Vertebrata</taxon>
        <taxon>Euteleostomi</taxon>
        <taxon>Actinopterygii</taxon>
        <taxon>Neopterygii</taxon>
        <taxon>Teleostei</taxon>
        <taxon>Neoteleostei</taxon>
        <taxon>Acanthomorphata</taxon>
        <taxon>Gobiaria</taxon>
        <taxon>Gobiiformes</taxon>
        <taxon>Gobioidei</taxon>
        <taxon>Gobiidae</taxon>
        <taxon>Oxudercinae</taxon>
        <taxon>Periophthalmus</taxon>
    </lineage>
</organism>
<keyword evidence="2" id="KW-0472">Membrane</keyword>
<evidence type="ECO:0000313" key="4">
    <source>
        <dbReference type="Ensembl" id="ENSPMGP00000024967.1"/>
    </source>
</evidence>
<dbReference type="PANTHER" id="PTHR20932:SF13">
    <property type="entry name" value="LD36653P"/>
    <property type="match status" value="1"/>
</dbReference>
<dbReference type="PANTHER" id="PTHR20932">
    <property type="entry name" value="LYSM AND PUTATIVE PEPTIDOGLYCAN-BINDING DOMAIN-CONTAINING PROTEIN"/>
    <property type="match status" value="1"/>
</dbReference>
<dbReference type="Pfam" id="PF01476">
    <property type="entry name" value="LysM"/>
    <property type="match status" value="1"/>
</dbReference>
<dbReference type="InterPro" id="IPR045030">
    <property type="entry name" value="LYSM1-4"/>
</dbReference>
<dbReference type="InterPro" id="IPR036779">
    <property type="entry name" value="LysM_dom_sf"/>
</dbReference>
<keyword evidence="5" id="KW-1185">Reference proteome</keyword>
<reference evidence="4" key="2">
    <citation type="submission" date="2025-09" db="UniProtKB">
        <authorList>
            <consortium name="Ensembl"/>
        </authorList>
    </citation>
    <scope>IDENTIFICATION</scope>
</reference>
<protein>
    <recommendedName>
        <fullName evidence="3">LysM domain-containing protein</fullName>
    </recommendedName>
</protein>
<feature type="domain" description="LysM" evidence="3">
    <location>
        <begin position="64"/>
        <end position="108"/>
    </location>
</feature>
<feature type="compositionally biased region" description="Pro residues" evidence="1">
    <location>
        <begin position="127"/>
        <end position="137"/>
    </location>
</feature>
<name>A0A3B4B5N8_9GOBI</name>
<dbReference type="PROSITE" id="PS51782">
    <property type="entry name" value="LYSM"/>
    <property type="match status" value="1"/>
</dbReference>
<feature type="region of interest" description="Disordered" evidence="1">
    <location>
        <begin position="118"/>
        <end position="145"/>
    </location>
</feature>
<evidence type="ECO:0000256" key="1">
    <source>
        <dbReference type="SAM" id="MobiDB-lite"/>
    </source>
</evidence>
<dbReference type="SMART" id="SM00257">
    <property type="entry name" value="LysM"/>
    <property type="match status" value="1"/>
</dbReference>
<dbReference type="Gene3D" id="3.10.350.10">
    <property type="entry name" value="LysM domain"/>
    <property type="match status" value="1"/>
</dbReference>
<dbReference type="AlphaFoldDB" id="A0A3B4B5N8"/>
<keyword evidence="2" id="KW-0812">Transmembrane</keyword>
<keyword evidence="2" id="KW-1133">Transmembrane helix</keyword>